<organism evidence="2 3">
    <name type="scientific">Allacma fusca</name>
    <dbReference type="NCBI Taxonomy" id="39272"/>
    <lineage>
        <taxon>Eukaryota</taxon>
        <taxon>Metazoa</taxon>
        <taxon>Ecdysozoa</taxon>
        <taxon>Arthropoda</taxon>
        <taxon>Hexapoda</taxon>
        <taxon>Collembola</taxon>
        <taxon>Symphypleona</taxon>
        <taxon>Sminthuridae</taxon>
        <taxon>Allacma</taxon>
    </lineage>
</organism>
<feature type="non-terminal residue" evidence="2">
    <location>
        <position position="1"/>
    </location>
</feature>
<keyword evidence="3" id="KW-1185">Reference proteome</keyword>
<evidence type="ECO:0000259" key="1">
    <source>
        <dbReference type="PROSITE" id="PS00028"/>
    </source>
</evidence>
<proteinExistence type="predicted"/>
<protein>
    <recommendedName>
        <fullName evidence="1">C2H2-type domain-containing protein</fullName>
    </recommendedName>
</protein>
<evidence type="ECO:0000313" key="2">
    <source>
        <dbReference type="EMBL" id="CAG7719480.1"/>
    </source>
</evidence>
<reference evidence="2" key="1">
    <citation type="submission" date="2021-06" db="EMBL/GenBank/DDBJ databases">
        <authorList>
            <person name="Hodson N. C."/>
            <person name="Mongue J. A."/>
            <person name="Jaron S. K."/>
        </authorList>
    </citation>
    <scope>NUCLEOTIDE SEQUENCE</scope>
</reference>
<dbReference type="InterPro" id="IPR013087">
    <property type="entry name" value="Znf_C2H2_type"/>
</dbReference>
<dbReference type="AlphaFoldDB" id="A0A8J2JLE9"/>
<gene>
    <name evidence="2" type="ORF">AFUS01_LOCUS8804</name>
</gene>
<dbReference type="Proteomes" id="UP000708208">
    <property type="component" value="Unassembled WGS sequence"/>
</dbReference>
<accession>A0A8J2JLE9</accession>
<dbReference type="PROSITE" id="PS00028">
    <property type="entry name" value="ZINC_FINGER_C2H2_1"/>
    <property type="match status" value="1"/>
</dbReference>
<evidence type="ECO:0000313" key="3">
    <source>
        <dbReference type="Proteomes" id="UP000708208"/>
    </source>
</evidence>
<sequence length="233" mass="27352">MVDDTLLWSGRKSEDMNENINDEVEIPTQSNIFQSAELKNRIQKIGPSRYLLDDKHSFEFGNNKWKCIACTFICTKTNTLKRHLDECPGYPPNDSVETLTFRKWTCHKPRPVPVIPTWIELELNKFLCNDKYPFERIEGKFKCGTCSASCAERREMLKHIQSKHIPDANRGKKRMSIKITTPDKFIVDEKFSFEKIGDEYRCCDCIYSSRKITRIKIHMLEKHVDITKFSCRT</sequence>
<name>A0A8J2JLE9_9HEXA</name>
<comment type="caution">
    <text evidence="2">The sequence shown here is derived from an EMBL/GenBank/DDBJ whole genome shotgun (WGS) entry which is preliminary data.</text>
</comment>
<feature type="domain" description="C2H2-type" evidence="1">
    <location>
        <begin position="143"/>
        <end position="164"/>
    </location>
</feature>
<dbReference type="EMBL" id="CAJVCH010061690">
    <property type="protein sequence ID" value="CAG7719480.1"/>
    <property type="molecule type" value="Genomic_DNA"/>
</dbReference>
<dbReference type="SMART" id="SM00355">
    <property type="entry name" value="ZnF_C2H2"/>
    <property type="match status" value="3"/>
</dbReference>